<name>A0ABW5GWR8_9PSEU</name>
<proteinExistence type="predicted"/>
<organism evidence="3 4">
    <name type="scientific">Amycolatopsis samaneae</name>
    <dbReference type="NCBI Taxonomy" id="664691"/>
    <lineage>
        <taxon>Bacteria</taxon>
        <taxon>Bacillati</taxon>
        <taxon>Actinomycetota</taxon>
        <taxon>Actinomycetes</taxon>
        <taxon>Pseudonocardiales</taxon>
        <taxon>Pseudonocardiaceae</taxon>
        <taxon>Amycolatopsis</taxon>
    </lineage>
</organism>
<protein>
    <submittedName>
        <fullName evidence="3">DUF3644 domain-containing protein</fullName>
    </submittedName>
</protein>
<evidence type="ECO:0000313" key="3">
    <source>
        <dbReference type="EMBL" id="MFD2465278.1"/>
    </source>
</evidence>
<sequence length="382" mass="43745">MVDASRDEAQLAVRLYNDSSEIRSFEGFAVHMHLAWLYLLHAELTRDSIDFRYWRTQGRAKRLERVDGEPKRWDLATCVRHRWPDKAAPVRANLEFFVALRNKIEHRYARDQQALSVSVGGQSQALLLNYEQELTDQFGPGSSLASRLRFPVFVGSFTDEGERTLRRLRSQLPAPLRTFIADYDAGLDVSVARDPRYDFRLRVLQELAPKDPDALAVQFTRYDDLTDEQRATVEAIGRKGYVVVREHKRPVVGHGLLRPTQAARAVQDHIPFIFNTSLFTMAWKKLRVRPRVGDPHPERTDEKYCLYDEPHNDYGYTEAYIAKLSRECATETGFRALLATAPRDKVTGDWVGPPPLSATPPWRRSAPPIAQEPPDMDAMRSA</sequence>
<dbReference type="EMBL" id="JBHUKU010000030">
    <property type="protein sequence ID" value="MFD2465278.1"/>
    <property type="molecule type" value="Genomic_DNA"/>
</dbReference>
<keyword evidence="4" id="KW-1185">Reference proteome</keyword>
<evidence type="ECO:0000313" key="4">
    <source>
        <dbReference type="Proteomes" id="UP001597419"/>
    </source>
</evidence>
<dbReference type="Proteomes" id="UP001597419">
    <property type="component" value="Unassembled WGS sequence"/>
</dbReference>
<reference evidence="4" key="1">
    <citation type="journal article" date="2019" name="Int. J. Syst. Evol. Microbiol.">
        <title>The Global Catalogue of Microorganisms (GCM) 10K type strain sequencing project: providing services to taxonomists for standard genome sequencing and annotation.</title>
        <authorList>
            <consortium name="The Broad Institute Genomics Platform"/>
            <consortium name="The Broad Institute Genome Sequencing Center for Infectious Disease"/>
            <person name="Wu L."/>
            <person name="Ma J."/>
        </authorList>
    </citation>
    <scope>NUCLEOTIDE SEQUENCE [LARGE SCALE GENOMIC DNA]</scope>
    <source>
        <strain evidence="4">CGMCC 4.7643</strain>
    </source>
</reference>
<feature type="region of interest" description="Disordered" evidence="1">
    <location>
        <begin position="348"/>
        <end position="382"/>
    </location>
</feature>
<dbReference type="RefSeq" id="WP_345407997.1">
    <property type="nucleotide sequence ID" value="NZ_BAABHG010000024.1"/>
</dbReference>
<accession>A0ABW5GWR8</accession>
<dbReference type="Pfam" id="PF12358">
    <property type="entry name" value="DUF3644"/>
    <property type="match status" value="1"/>
</dbReference>
<feature type="domain" description="DUF3644" evidence="2">
    <location>
        <begin position="1"/>
        <end position="186"/>
    </location>
</feature>
<evidence type="ECO:0000259" key="2">
    <source>
        <dbReference type="Pfam" id="PF12358"/>
    </source>
</evidence>
<evidence type="ECO:0000256" key="1">
    <source>
        <dbReference type="SAM" id="MobiDB-lite"/>
    </source>
</evidence>
<comment type="caution">
    <text evidence="3">The sequence shown here is derived from an EMBL/GenBank/DDBJ whole genome shotgun (WGS) entry which is preliminary data.</text>
</comment>
<gene>
    <name evidence="3" type="ORF">ACFSYJ_42130</name>
</gene>
<dbReference type="InterPro" id="IPR022104">
    <property type="entry name" value="DUF3644"/>
</dbReference>